<feature type="compositionally biased region" description="Low complexity" evidence="1">
    <location>
        <begin position="53"/>
        <end position="87"/>
    </location>
</feature>
<dbReference type="CDD" id="cd00136">
    <property type="entry name" value="PDZ_canonical"/>
    <property type="match status" value="1"/>
</dbReference>
<name>A0AAV0UMK3_HYABA</name>
<sequence>MSKCRLGDQLLKINNESVTSWPFAEIVETLEIARRPISLTFRTTANVHTSPRASTPSLSSTPSLASTSLSSMSSTSSTSSMHFSSSLLHRKAKSTSEMEPEDGARSKVSMHALFSRSRSSKATHRWKKDQRLQDGGDVVDNGREGYDSVRSTCDGVDDRHDHSSVVTDRRRDTDQHPYQTLSSCYDSRGRETTTTTTSVRSSVLSEDVEMWCREQEEMHSDIIMLLTETVMRCERLQQENLDQLQSLMQLSVNSPSCRSDCSSAASSYAGGEKSGKGDKCLEFIDGDAAGPVAETSSTSSSPRA</sequence>
<proteinExistence type="predicted"/>
<dbReference type="Proteomes" id="UP001162031">
    <property type="component" value="Unassembled WGS sequence"/>
</dbReference>
<evidence type="ECO:0000313" key="2">
    <source>
        <dbReference type="EMBL" id="CAI5738080.1"/>
    </source>
</evidence>
<protein>
    <recommendedName>
        <fullName evidence="4">PDZ domain-containing protein</fullName>
    </recommendedName>
</protein>
<feature type="compositionally biased region" description="Basic and acidic residues" evidence="1">
    <location>
        <begin position="156"/>
        <end position="175"/>
    </location>
</feature>
<accession>A0AAV0UMK3</accession>
<dbReference type="AlphaFoldDB" id="A0AAV0UMK3"/>
<reference evidence="2" key="1">
    <citation type="submission" date="2022-12" db="EMBL/GenBank/DDBJ databases">
        <authorList>
            <person name="Webb A."/>
        </authorList>
    </citation>
    <scope>NUCLEOTIDE SEQUENCE</scope>
    <source>
        <strain evidence="2">Hp1</strain>
    </source>
</reference>
<feature type="compositionally biased region" description="Basic and acidic residues" evidence="1">
    <location>
        <begin position="129"/>
        <end position="147"/>
    </location>
</feature>
<gene>
    <name evidence="2" type="ORF">HBR001_LOCUS7367</name>
</gene>
<evidence type="ECO:0000256" key="1">
    <source>
        <dbReference type="SAM" id="MobiDB-lite"/>
    </source>
</evidence>
<organism evidence="2 3">
    <name type="scientific">Hyaloperonospora brassicae</name>
    <name type="common">Brassica downy mildew</name>
    <name type="synonym">Peronospora brassicae</name>
    <dbReference type="NCBI Taxonomy" id="162125"/>
    <lineage>
        <taxon>Eukaryota</taxon>
        <taxon>Sar</taxon>
        <taxon>Stramenopiles</taxon>
        <taxon>Oomycota</taxon>
        <taxon>Peronosporomycetes</taxon>
        <taxon>Peronosporales</taxon>
        <taxon>Peronosporaceae</taxon>
        <taxon>Hyaloperonospora</taxon>
    </lineage>
</organism>
<evidence type="ECO:0000313" key="3">
    <source>
        <dbReference type="Proteomes" id="UP001162031"/>
    </source>
</evidence>
<dbReference type="EMBL" id="CANTFL010001360">
    <property type="protein sequence ID" value="CAI5738080.1"/>
    <property type="molecule type" value="Genomic_DNA"/>
</dbReference>
<feature type="compositionally biased region" description="Basic residues" evidence="1">
    <location>
        <begin position="118"/>
        <end position="128"/>
    </location>
</feature>
<keyword evidence="3" id="KW-1185">Reference proteome</keyword>
<feature type="compositionally biased region" description="Polar residues" evidence="1">
    <location>
        <begin position="176"/>
        <end position="185"/>
    </location>
</feature>
<feature type="region of interest" description="Disordered" evidence="1">
    <location>
        <begin position="47"/>
        <end position="196"/>
    </location>
</feature>
<comment type="caution">
    <text evidence="2">The sequence shown here is derived from an EMBL/GenBank/DDBJ whole genome shotgun (WGS) entry which is preliminary data.</text>
</comment>
<evidence type="ECO:0008006" key="4">
    <source>
        <dbReference type="Google" id="ProtNLM"/>
    </source>
</evidence>